<keyword evidence="3" id="KW-1185">Reference proteome</keyword>
<evidence type="ECO:0000313" key="3">
    <source>
        <dbReference type="Proteomes" id="UP000631114"/>
    </source>
</evidence>
<dbReference type="PANTHER" id="PTHR36076:SF1">
    <property type="entry name" value="THIOREDOXIN SUPERFAMILY PROTEIN"/>
    <property type="match status" value="1"/>
</dbReference>
<dbReference type="Gene3D" id="3.40.30.10">
    <property type="entry name" value="Glutaredoxin"/>
    <property type="match status" value="1"/>
</dbReference>
<dbReference type="PANTHER" id="PTHR36076">
    <property type="entry name" value="THIOREDOXIN SUPERFAMILY PROTEIN"/>
    <property type="match status" value="1"/>
</dbReference>
<evidence type="ECO:0000313" key="2">
    <source>
        <dbReference type="EMBL" id="KAF9620088.1"/>
    </source>
</evidence>
<protein>
    <recommendedName>
        <fullName evidence="4">Thioredoxin superfamily protein</fullName>
    </recommendedName>
</protein>
<evidence type="ECO:0000256" key="1">
    <source>
        <dbReference type="SAM" id="MobiDB-lite"/>
    </source>
</evidence>
<reference evidence="2 3" key="1">
    <citation type="submission" date="2020-10" db="EMBL/GenBank/DDBJ databases">
        <title>The Coptis chinensis genome and diversification of protoberbering-type alkaloids.</title>
        <authorList>
            <person name="Wang B."/>
            <person name="Shu S."/>
            <person name="Song C."/>
            <person name="Liu Y."/>
        </authorList>
    </citation>
    <scope>NUCLEOTIDE SEQUENCE [LARGE SCALE GENOMIC DNA]</scope>
    <source>
        <strain evidence="2">HL-2020</strain>
        <tissue evidence="2">Leaf</tissue>
    </source>
</reference>
<dbReference type="Proteomes" id="UP000631114">
    <property type="component" value="Unassembled WGS sequence"/>
</dbReference>
<name>A0A835INY2_9MAGN</name>
<dbReference type="AlphaFoldDB" id="A0A835INY2"/>
<evidence type="ECO:0008006" key="4">
    <source>
        <dbReference type="Google" id="ProtNLM"/>
    </source>
</evidence>
<organism evidence="2 3">
    <name type="scientific">Coptis chinensis</name>
    <dbReference type="NCBI Taxonomy" id="261450"/>
    <lineage>
        <taxon>Eukaryota</taxon>
        <taxon>Viridiplantae</taxon>
        <taxon>Streptophyta</taxon>
        <taxon>Embryophyta</taxon>
        <taxon>Tracheophyta</taxon>
        <taxon>Spermatophyta</taxon>
        <taxon>Magnoliopsida</taxon>
        <taxon>Ranunculales</taxon>
        <taxon>Ranunculaceae</taxon>
        <taxon>Coptidoideae</taxon>
        <taxon>Coptis</taxon>
    </lineage>
</organism>
<dbReference type="OrthoDB" id="2014000at2759"/>
<comment type="caution">
    <text evidence="2">The sequence shown here is derived from an EMBL/GenBank/DDBJ whole genome shotgun (WGS) entry which is preliminary data.</text>
</comment>
<accession>A0A835INY2</accession>
<proteinExistence type="predicted"/>
<dbReference type="EMBL" id="JADFTS010000002">
    <property type="protein sequence ID" value="KAF9620088.1"/>
    <property type="molecule type" value="Genomic_DNA"/>
</dbReference>
<feature type="compositionally biased region" description="Basic and acidic residues" evidence="1">
    <location>
        <begin position="123"/>
        <end position="136"/>
    </location>
</feature>
<dbReference type="SUPFAM" id="SSF52833">
    <property type="entry name" value="Thioredoxin-like"/>
    <property type="match status" value="1"/>
</dbReference>
<feature type="region of interest" description="Disordered" evidence="1">
    <location>
        <begin position="123"/>
        <end position="147"/>
    </location>
</feature>
<sequence>MFPPLTASREQGRNPTLVNNQMQNNIMNATEQKLPYPMVKEFLKKKWKTKGEYEMVADSDLFYFKFTNEEDKRKVLEYPQIYMAWKCFIVTQWFQDIERKKNSVKVIPIWVHTNEITSVTRSIRNDSRAENTEHNEPPVTTSQTEIDREERGVQIVECATEGTMNDMNLGTGGLNATGVDLNSPENIMGEDNATRVDARVETMINEEDPTVGLEEMNTVMERVENEVMAIVLATTAEVPEELLNRQENESDSESDTNKRRGFAANIMGESTFFDKMISHVRATSKYYTGYPKDLGPSRVMHFSSEREFVQLLHQGYPVVVAFTIRCNYTRHFEKVLEEAAAEFYPHVKFMRVECPKYPGFCITRQKKDYPFIEIFHSPEHAANQGRIADPNITKYSVKVLPFNYDVSAYGFREYFKQHGIRASDPK</sequence>
<dbReference type="InterPro" id="IPR036249">
    <property type="entry name" value="Thioredoxin-like_sf"/>
</dbReference>
<gene>
    <name evidence="2" type="ORF">IFM89_010738</name>
</gene>